<dbReference type="SUPFAM" id="SSF55931">
    <property type="entry name" value="Glutamine synthetase/guanido kinase"/>
    <property type="match status" value="1"/>
</dbReference>
<dbReference type="AlphaFoldDB" id="A0A8J8P8F5"/>
<dbReference type="PANTHER" id="PTHR36510">
    <property type="entry name" value="GLUTAMATE--CYSTEINE LIGASE 2-RELATED"/>
    <property type="match status" value="1"/>
</dbReference>
<comment type="caution">
    <text evidence="1">The sequence shown here is derived from an EMBL/GenBank/DDBJ whole genome shotgun (WGS) entry which is preliminary data.</text>
</comment>
<evidence type="ECO:0000313" key="2">
    <source>
        <dbReference type="Proteomes" id="UP000705823"/>
    </source>
</evidence>
<evidence type="ECO:0008006" key="3">
    <source>
        <dbReference type="Google" id="ProtNLM"/>
    </source>
</evidence>
<dbReference type="GO" id="GO:0016879">
    <property type="term" value="F:ligase activity, forming carbon-nitrogen bonds"/>
    <property type="evidence" value="ECO:0007669"/>
    <property type="project" value="TreeGrafter"/>
</dbReference>
<proteinExistence type="predicted"/>
<protein>
    <recommendedName>
        <fullName evidence="3">Gamma-glutamyl:cysteine ligase YbdK, ATP-grasp superfamily</fullName>
    </recommendedName>
</protein>
<sequence length="516" mass="57037">MDDVRRFVRRALSTDTREEFDRRVTEQATALRAAISEGAYDSSGFAVGLECECYGVDGEDRLRRLPDALFEGTGRTREIGRHNVELNSTPQPFDADGTTAHATELRTALADLREDAAACDADCRIVTDGMWTIPPAEGSHAYLGEIERDEEIVVAENMHRKPRYCAIDNALLEHAGGSIPLSVPGAEESFPTILVESLTTSIQPHLQIPDTEAFPQYFNAAIRTMGPVLALATNSPFLPSDLYTEIDDPERLVAETPHELRVPIFEATVNSAGDMKAGCPGDIDDPTDIVDRVVDDWTCGPFLSEWEVDADEEPDPYWEFRHKYGTYWRWVRSIIGGDASAGGAAGEPAADTASDGALRIEYRPLPTQPTVDDILALHWLVVGLLRGIVAADHPLTELAWSDARDSFYNAVDDGLDAELHWMTADGEPTTDHDVIYEEVFALAERGLREQGHSDETAADRIGPIRARWEQETTPSQWKKARVREGLADGESLAGAIEAMQRKYNKRSRQGEPFAAW</sequence>
<accession>A0A8J8P8F5</accession>
<dbReference type="InterPro" id="IPR050141">
    <property type="entry name" value="GCL_type2/YbdK_subfam"/>
</dbReference>
<dbReference type="EMBL" id="RKLU01000003">
    <property type="protein sequence ID" value="TQQ80914.1"/>
    <property type="molecule type" value="Genomic_DNA"/>
</dbReference>
<organism evidence="1 2">
    <name type="scientific">Halonotius terrestris</name>
    <dbReference type="NCBI Taxonomy" id="2487750"/>
    <lineage>
        <taxon>Archaea</taxon>
        <taxon>Methanobacteriati</taxon>
        <taxon>Methanobacteriota</taxon>
        <taxon>Stenosarchaea group</taxon>
        <taxon>Halobacteria</taxon>
        <taxon>Halobacteriales</taxon>
        <taxon>Haloferacaceae</taxon>
        <taxon>Halonotius</taxon>
    </lineage>
</organism>
<reference evidence="1" key="1">
    <citation type="submission" date="2019-02" db="EMBL/GenBank/DDBJ databases">
        <title>Halonotius sp. a new haloarchaeum isolated from saline soil.</title>
        <authorList>
            <person name="Duran-Viseras A."/>
            <person name="Sanchez-Porro C."/>
            <person name="Ventosa A."/>
        </authorList>
    </citation>
    <scope>NUCLEOTIDE SEQUENCE</scope>
    <source>
        <strain evidence="1">F15B</strain>
    </source>
</reference>
<gene>
    <name evidence="1" type="ORF">EGH24_07085</name>
</gene>
<dbReference type="Gene3D" id="3.30.590.20">
    <property type="match status" value="1"/>
</dbReference>
<dbReference type="PANTHER" id="PTHR36510:SF3">
    <property type="entry name" value="CONSERVED PROTEIN"/>
    <property type="match status" value="1"/>
</dbReference>
<dbReference type="RefSeq" id="WP_142979476.1">
    <property type="nucleotide sequence ID" value="NZ_RKLU01000003.1"/>
</dbReference>
<evidence type="ECO:0000313" key="1">
    <source>
        <dbReference type="EMBL" id="TQQ80914.1"/>
    </source>
</evidence>
<dbReference type="InterPro" id="IPR006336">
    <property type="entry name" value="GCS2"/>
</dbReference>
<dbReference type="Proteomes" id="UP000705823">
    <property type="component" value="Unassembled WGS sequence"/>
</dbReference>
<keyword evidence="2" id="KW-1185">Reference proteome</keyword>
<dbReference type="InterPro" id="IPR014746">
    <property type="entry name" value="Gln_synth/guanido_kin_cat_dom"/>
</dbReference>
<name>A0A8J8P8F5_9EURY</name>
<dbReference type="Pfam" id="PF04107">
    <property type="entry name" value="GCS2"/>
    <property type="match status" value="1"/>
</dbReference>
<dbReference type="OrthoDB" id="194541at2157"/>